<evidence type="ECO:0000313" key="4">
    <source>
        <dbReference type="Proteomes" id="UP001480595"/>
    </source>
</evidence>
<dbReference type="GeneID" id="92097908"/>
<dbReference type="Proteomes" id="UP001480595">
    <property type="component" value="Unassembled WGS sequence"/>
</dbReference>
<feature type="domain" description="DUF7924" evidence="2">
    <location>
        <begin position="46"/>
        <end position="150"/>
    </location>
</feature>
<dbReference type="PANTHER" id="PTHR42470:SF1">
    <property type="entry name" value="VAST DOMAIN-CONTAINING PROTEIN"/>
    <property type="match status" value="1"/>
</dbReference>
<dbReference type="PANTHER" id="PTHR42470">
    <property type="entry name" value="VAST DOMAIN-CONTAINING PROTEIN"/>
    <property type="match status" value="1"/>
</dbReference>
<evidence type="ECO:0000256" key="1">
    <source>
        <dbReference type="SAM" id="MobiDB-lite"/>
    </source>
</evidence>
<organism evidence="3 4">
    <name type="scientific">Apiospora phragmitis</name>
    <dbReference type="NCBI Taxonomy" id="2905665"/>
    <lineage>
        <taxon>Eukaryota</taxon>
        <taxon>Fungi</taxon>
        <taxon>Dikarya</taxon>
        <taxon>Ascomycota</taxon>
        <taxon>Pezizomycotina</taxon>
        <taxon>Sordariomycetes</taxon>
        <taxon>Xylariomycetidae</taxon>
        <taxon>Amphisphaeriales</taxon>
        <taxon>Apiosporaceae</taxon>
        <taxon>Apiospora</taxon>
    </lineage>
</organism>
<comment type="caution">
    <text evidence="3">The sequence shown here is derived from an EMBL/GenBank/DDBJ whole genome shotgun (WGS) entry which is preliminary data.</text>
</comment>
<proteinExistence type="predicted"/>
<gene>
    <name evidence="3" type="ORF">PG994_013436</name>
</gene>
<sequence>MPNLAYGYTTKRGFMEFSDSKILVGHMIDPPMGENHGEEGPFSGRSPWVATNQCLGGSATCVETAERLNRLLQQYPNAKTVENTSFNISMDLGQAKLHVSWSSDDGKYYMQDVRYRFDLENLVDYLLLRRYVKNMLDWGKGPRLRQFQDAFDFLLEEDPERASARARLRLAPSVYQSPSVASGSKSYQSGSYSGGGSRSIPDSHYI</sequence>
<protein>
    <recommendedName>
        <fullName evidence="2">DUF7924 domain-containing protein</fullName>
    </recommendedName>
</protein>
<dbReference type="Pfam" id="PF25545">
    <property type="entry name" value="DUF7924"/>
    <property type="match status" value="1"/>
</dbReference>
<keyword evidence="4" id="KW-1185">Reference proteome</keyword>
<dbReference type="InterPro" id="IPR057684">
    <property type="entry name" value="DUF7924"/>
</dbReference>
<dbReference type="RefSeq" id="XP_066709806.1">
    <property type="nucleotide sequence ID" value="XM_066864845.1"/>
</dbReference>
<feature type="compositionally biased region" description="Low complexity" evidence="1">
    <location>
        <begin position="182"/>
        <end position="191"/>
    </location>
</feature>
<name>A0ABR1T8Q8_9PEZI</name>
<reference evidence="3 4" key="1">
    <citation type="submission" date="2023-01" db="EMBL/GenBank/DDBJ databases">
        <title>Analysis of 21 Apiospora genomes using comparative genomics revels a genus with tremendous synthesis potential of carbohydrate active enzymes and secondary metabolites.</title>
        <authorList>
            <person name="Sorensen T."/>
        </authorList>
    </citation>
    <scope>NUCLEOTIDE SEQUENCE [LARGE SCALE GENOMIC DNA]</scope>
    <source>
        <strain evidence="3 4">CBS 135458</strain>
    </source>
</reference>
<dbReference type="EMBL" id="JAQQWL010000013">
    <property type="protein sequence ID" value="KAK8042953.1"/>
    <property type="molecule type" value="Genomic_DNA"/>
</dbReference>
<evidence type="ECO:0000259" key="2">
    <source>
        <dbReference type="Pfam" id="PF25545"/>
    </source>
</evidence>
<feature type="region of interest" description="Disordered" evidence="1">
    <location>
        <begin position="177"/>
        <end position="206"/>
    </location>
</feature>
<accession>A0ABR1T8Q8</accession>
<evidence type="ECO:0000313" key="3">
    <source>
        <dbReference type="EMBL" id="KAK8042953.1"/>
    </source>
</evidence>